<accession>A0A1L9PA23</accession>
<evidence type="ECO:0000313" key="4">
    <source>
        <dbReference type="Proteomes" id="UP000184073"/>
    </source>
</evidence>
<dbReference type="InterPro" id="IPR029058">
    <property type="entry name" value="AB_hydrolase_fold"/>
</dbReference>
<dbReference type="AlphaFoldDB" id="A0A1L9PA23"/>
<keyword evidence="1" id="KW-1133">Transmembrane helix</keyword>
<protein>
    <recommendedName>
        <fullName evidence="2">AB hydrolase-1 domain-containing protein</fullName>
    </recommendedName>
</protein>
<dbReference type="Gene3D" id="3.40.50.1820">
    <property type="entry name" value="alpha/beta hydrolase"/>
    <property type="match status" value="1"/>
</dbReference>
<evidence type="ECO:0000256" key="1">
    <source>
        <dbReference type="SAM" id="Phobius"/>
    </source>
</evidence>
<reference evidence="4" key="1">
    <citation type="journal article" date="2017" name="Genome Biol.">
        <title>Comparative genomics reveals high biological diversity and specific adaptations in the industrially and medically important fungal genus Aspergillus.</title>
        <authorList>
            <person name="de Vries R.P."/>
            <person name="Riley R."/>
            <person name="Wiebenga A."/>
            <person name="Aguilar-Osorio G."/>
            <person name="Amillis S."/>
            <person name="Uchima C.A."/>
            <person name="Anderluh G."/>
            <person name="Asadollahi M."/>
            <person name="Askin M."/>
            <person name="Barry K."/>
            <person name="Battaglia E."/>
            <person name="Bayram O."/>
            <person name="Benocci T."/>
            <person name="Braus-Stromeyer S.A."/>
            <person name="Caldana C."/>
            <person name="Canovas D."/>
            <person name="Cerqueira G.C."/>
            <person name="Chen F."/>
            <person name="Chen W."/>
            <person name="Choi C."/>
            <person name="Clum A."/>
            <person name="Dos Santos R.A."/>
            <person name="Damasio A.R."/>
            <person name="Diallinas G."/>
            <person name="Emri T."/>
            <person name="Fekete E."/>
            <person name="Flipphi M."/>
            <person name="Freyberg S."/>
            <person name="Gallo A."/>
            <person name="Gournas C."/>
            <person name="Habgood R."/>
            <person name="Hainaut M."/>
            <person name="Harispe M.L."/>
            <person name="Henrissat B."/>
            <person name="Hilden K.S."/>
            <person name="Hope R."/>
            <person name="Hossain A."/>
            <person name="Karabika E."/>
            <person name="Karaffa L."/>
            <person name="Karanyi Z."/>
            <person name="Krasevec N."/>
            <person name="Kuo A."/>
            <person name="Kusch H."/>
            <person name="LaButti K."/>
            <person name="Lagendijk E.L."/>
            <person name="Lapidus A."/>
            <person name="Levasseur A."/>
            <person name="Lindquist E."/>
            <person name="Lipzen A."/>
            <person name="Logrieco A.F."/>
            <person name="MacCabe A."/>
            <person name="Maekelae M.R."/>
            <person name="Malavazi I."/>
            <person name="Melin P."/>
            <person name="Meyer V."/>
            <person name="Mielnichuk N."/>
            <person name="Miskei M."/>
            <person name="Molnar A.P."/>
            <person name="Mule G."/>
            <person name="Ngan C.Y."/>
            <person name="Orejas M."/>
            <person name="Orosz E."/>
            <person name="Ouedraogo J.P."/>
            <person name="Overkamp K.M."/>
            <person name="Park H.-S."/>
            <person name="Perrone G."/>
            <person name="Piumi F."/>
            <person name="Punt P.J."/>
            <person name="Ram A.F."/>
            <person name="Ramon A."/>
            <person name="Rauscher S."/>
            <person name="Record E."/>
            <person name="Riano-Pachon D.M."/>
            <person name="Robert V."/>
            <person name="Roehrig J."/>
            <person name="Ruller R."/>
            <person name="Salamov A."/>
            <person name="Salih N.S."/>
            <person name="Samson R.A."/>
            <person name="Sandor E."/>
            <person name="Sanguinetti M."/>
            <person name="Schuetze T."/>
            <person name="Sepcic K."/>
            <person name="Shelest E."/>
            <person name="Sherlock G."/>
            <person name="Sophianopoulou V."/>
            <person name="Squina F.M."/>
            <person name="Sun H."/>
            <person name="Susca A."/>
            <person name="Todd R.B."/>
            <person name="Tsang A."/>
            <person name="Unkles S.E."/>
            <person name="van de Wiele N."/>
            <person name="van Rossen-Uffink D."/>
            <person name="Oliveira J.V."/>
            <person name="Vesth T.C."/>
            <person name="Visser J."/>
            <person name="Yu J.-H."/>
            <person name="Zhou M."/>
            <person name="Andersen M.R."/>
            <person name="Archer D.B."/>
            <person name="Baker S.E."/>
            <person name="Benoit I."/>
            <person name="Brakhage A.A."/>
            <person name="Braus G.H."/>
            <person name="Fischer R."/>
            <person name="Frisvad J.C."/>
            <person name="Goldman G.H."/>
            <person name="Houbraken J."/>
            <person name="Oakley B."/>
            <person name="Pocsi I."/>
            <person name="Scazzocchio C."/>
            <person name="Seiboth B."/>
            <person name="vanKuyk P.A."/>
            <person name="Wortman J."/>
            <person name="Dyer P.S."/>
            <person name="Grigoriev I.V."/>
        </authorList>
    </citation>
    <scope>NUCLEOTIDE SEQUENCE [LARGE SCALE GENOMIC DNA]</scope>
    <source>
        <strain evidence="4">CBS 583.65</strain>
    </source>
</reference>
<dbReference type="GeneID" id="63729764"/>
<keyword evidence="4" id="KW-1185">Reference proteome</keyword>
<name>A0A1L9PA23_ASPVE</name>
<proteinExistence type="predicted"/>
<dbReference type="PANTHER" id="PTHR37017:SF11">
    <property type="entry name" value="ESTERASE_LIPASE_THIOESTERASE DOMAIN-CONTAINING PROTEIN"/>
    <property type="match status" value="1"/>
</dbReference>
<dbReference type="SUPFAM" id="SSF53474">
    <property type="entry name" value="alpha/beta-Hydrolases"/>
    <property type="match status" value="1"/>
</dbReference>
<sequence>MSAPTLIFAPGAWYPPTVFDSIIAKLPEYRCRTVAFPSIQSATRISDLQPDIDAVRRIVDQEAEEDHDIIVILHSWAGLPVSSALEGLSKSERQTKGRKGGIVKLLFIAAFIPILGESLIGAFGGTPPSWYIRDESNGTVTAHDPHGLFFHDVPNGAEWAKALAPHAWATKIAPAAGVAYMTIPCAYLLCKNDRAIPFAVQQRLVDRAREGGAQFEAEVIETGHTPWLAAPDQFVAYIKKHAMPRV</sequence>
<keyword evidence="1" id="KW-0472">Membrane</keyword>
<dbReference type="VEuPathDB" id="FungiDB:ASPVEDRAFT_50056"/>
<feature type="domain" description="AB hydrolase-1" evidence="2">
    <location>
        <begin position="6"/>
        <end position="236"/>
    </location>
</feature>
<dbReference type="RefSeq" id="XP_040664075.1">
    <property type="nucleotide sequence ID" value="XM_040814253.1"/>
</dbReference>
<dbReference type="EMBL" id="KV878126">
    <property type="protein sequence ID" value="OJI98312.1"/>
    <property type="molecule type" value="Genomic_DNA"/>
</dbReference>
<keyword evidence="1" id="KW-0812">Transmembrane</keyword>
<dbReference type="InterPro" id="IPR052897">
    <property type="entry name" value="Sec-Metab_Biosynth_Hydrolase"/>
</dbReference>
<dbReference type="InterPro" id="IPR000073">
    <property type="entry name" value="AB_hydrolase_1"/>
</dbReference>
<dbReference type="Pfam" id="PF12697">
    <property type="entry name" value="Abhydrolase_6"/>
    <property type="match status" value="1"/>
</dbReference>
<evidence type="ECO:0000313" key="3">
    <source>
        <dbReference type="EMBL" id="OJI98312.1"/>
    </source>
</evidence>
<gene>
    <name evidence="3" type="ORF">ASPVEDRAFT_50056</name>
</gene>
<organism evidence="3 4">
    <name type="scientific">Aspergillus versicolor CBS 583.65</name>
    <dbReference type="NCBI Taxonomy" id="1036611"/>
    <lineage>
        <taxon>Eukaryota</taxon>
        <taxon>Fungi</taxon>
        <taxon>Dikarya</taxon>
        <taxon>Ascomycota</taxon>
        <taxon>Pezizomycotina</taxon>
        <taxon>Eurotiomycetes</taxon>
        <taxon>Eurotiomycetidae</taxon>
        <taxon>Eurotiales</taxon>
        <taxon>Aspergillaceae</taxon>
        <taxon>Aspergillus</taxon>
        <taxon>Aspergillus subgen. Nidulantes</taxon>
    </lineage>
</organism>
<dbReference type="STRING" id="1036611.A0A1L9PA23"/>
<dbReference type="PANTHER" id="PTHR37017">
    <property type="entry name" value="AB HYDROLASE-1 DOMAIN-CONTAINING PROTEIN-RELATED"/>
    <property type="match status" value="1"/>
</dbReference>
<feature type="transmembrane region" description="Helical" evidence="1">
    <location>
        <begin position="102"/>
        <end position="123"/>
    </location>
</feature>
<evidence type="ECO:0000259" key="2">
    <source>
        <dbReference type="Pfam" id="PF12697"/>
    </source>
</evidence>
<dbReference type="OrthoDB" id="408373at2759"/>
<dbReference type="Proteomes" id="UP000184073">
    <property type="component" value="Unassembled WGS sequence"/>
</dbReference>